<dbReference type="RefSeq" id="WP_066420891.1">
    <property type="nucleotide sequence ID" value="NZ_FKBS01000029.1"/>
</dbReference>
<dbReference type="Proteomes" id="UP000077037">
    <property type="component" value="Unassembled WGS sequence"/>
</dbReference>
<reference evidence="1 2" key="1">
    <citation type="submission" date="2016-03" db="EMBL/GenBank/DDBJ databases">
        <authorList>
            <consortium name="Pathogen Informatics"/>
        </authorList>
    </citation>
    <scope>NUCLEOTIDE SEQUENCE [LARGE SCALE GENOMIC DNA]</scope>
    <source>
        <strain evidence="1 2">NCTC13364</strain>
    </source>
</reference>
<accession>A0A157RND2</accession>
<evidence type="ECO:0000313" key="2">
    <source>
        <dbReference type="Proteomes" id="UP000077037"/>
    </source>
</evidence>
<gene>
    <name evidence="1" type="ORF">SAMEA1982600_05187</name>
</gene>
<organism evidence="1 2">
    <name type="scientific">Bordetella ansorpii</name>
    <dbReference type="NCBI Taxonomy" id="288768"/>
    <lineage>
        <taxon>Bacteria</taxon>
        <taxon>Pseudomonadati</taxon>
        <taxon>Pseudomonadota</taxon>
        <taxon>Betaproteobacteria</taxon>
        <taxon>Burkholderiales</taxon>
        <taxon>Alcaligenaceae</taxon>
        <taxon>Bordetella</taxon>
    </lineage>
</organism>
<dbReference type="AlphaFoldDB" id="A0A157RND2"/>
<dbReference type="NCBIfam" id="NF047331">
    <property type="entry name" value="phage_HTJ"/>
    <property type="match status" value="1"/>
</dbReference>
<dbReference type="EMBL" id="FKBS01000029">
    <property type="protein sequence ID" value="SAI58949.1"/>
    <property type="molecule type" value="Genomic_DNA"/>
</dbReference>
<proteinExistence type="predicted"/>
<dbReference type="OrthoDB" id="8657519at2"/>
<sequence length="71" mass="8240">MASYTQQDLERINKAIASSQLEVQYRDKRVKYRDMDELIKARTVIQNDLDSAAGKRRQPFVRLRSAGKGVR</sequence>
<evidence type="ECO:0008006" key="3">
    <source>
        <dbReference type="Google" id="ProtNLM"/>
    </source>
</evidence>
<protein>
    <recommendedName>
        <fullName evidence="3">Phage protein</fullName>
    </recommendedName>
</protein>
<evidence type="ECO:0000313" key="1">
    <source>
        <dbReference type="EMBL" id="SAI58949.1"/>
    </source>
</evidence>
<name>A0A157RND2_9BORD</name>